<accession>A0A9J7BTC4</accession>
<gene>
    <name evidence="1" type="ORF">MOP44_08075</name>
</gene>
<reference evidence="1" key="1">
    <citation type="submission" date="2021-04" db="EMBL/GenBank/DDBJ databases">
        <title>Phylogenetic analysis of Acidobacteriaceae.</title>
        <authorList>
            <person name="Qiu L."/>
            <person name="Zhang Q."/>
        </authorList>
    </citation>
    <scope>NUCLEOTIDE SEQUENCE</scope>
    <source>
        <strain evidence="1">DSM 25168</strain>
    </source>
</reference>
<dbReference type="Proteomes" id="UP001059380">
    <property type="component" value="Chromosome"/>
</dbReference>
<dbReference type="KEGG" id="orp:MOP44_08075"/>
<organism evidence="1 2">
    <name type="scientific">Occallatibacter riparius</name>
    <dbReference type="NCBI Taxonomy" id="1002689"/>
    <lineage>
        <taxon>Bacteria</taxon>
        <taxon>Pseudomonadati</taxon>
        <taxon>Acidobacteriota</taxon>
        <taxon>Terriglobia</taxon>
        <taxon>Terriglobales</taxon>
        <taxon>Acidobacteriaceae</taxon>
        <taxon>Occallatibacter</taxon>
    </lineage>
</organism>
<proteinExistence type="predicted"/>
<evidence type="ECO:0000313" key="2">
    <source>
        <dbReference type="Proteomes" id="UP001059380"/>
    </source>
</evidence>
<evidence type="ECO:0000313" key="1">
    <source>
        <dbReference type="EMBL" id="UWZ85887.1"/>
    </source>
</evidence>
<keyword evidence="2" id="KW-1185">Reference proteome</keyword>
<dbReference type="RefSeq" id="WP_260795508.1">
    <property type="nucleotide sequence ID" value="NZ_CP093313.1"/>
</dbReference>
<dbReference type="EMBL" id="CP093313">
    <property type="protein sequence ID" value="UWZ85887.1"/>
    <property type="molecule type" value="Genomic_DNA"/>
</dbReference>
<dbReference type="AlphaFoldDB" id="A0A9J7BTC4"/>
<protein>
    <submittedName>
        <fullName evidence="1">Uncharacterized protein</fullName>
    </submittedName>
</protein>
<name>A0A9J7BTC4_9BACT</name>
<sequence length="61" mass="6878">MSTSEMDDLRWDNNNHLYAIGNSSNKLAVFTVTPTSWSWVATYTVNKPLGLAVQPLPLPWQ</sequence>